<evidence type="ECO:0000313" key="3">
    <source>
        <dbReference type="Proteomes" id="UP000705283"/>
    </source>
</evidence>
<accession>A0AA40X393</accession>
<dbReference type="EMBL" id="JADMKS010000005">
    <property type="protein sequence ID" value="MBF6637893.1"/>
    <property type="molecule type" value="Genomic_DNA"/>
</dbReference>
<proteinExistence type="predicted"/>
<dbReference type="CDD" id="cd00085">
    <property type="entry name" value="HNHc"/>
    <property type="match status" value="1"/>
</dbReference>
<feature type="domain" description="HNH nuclease" evidence="1">
    <location>
        <begin position="12"/>
        <end position="82"/>
    </location>
</feature>
<dbReference type="RefSeq" id="WP_194978263.1">
    <property type="nucleotide sequence ID" value="NZ_JADMKS010000005.1"/>
</dbReference>
<dbReference type="FunFam" id="1.10.30.50:FF:000010">
    <property type="entry name" value="HNH endonuclease"/>
    <property type="match status" value="1"/>
</dbReference>
<keyword evidence="2" id="KW-0255">Endonuclease</keyword>
<dbReference type="InterPro" id="IPR003615">
    <property type="entry name" value="HNH_nuc"/>
</dbReference>
<protein>
    <submittedName>
        <fullName evidence="2">HNH endonuclease</fullName>
    </submittedName>
</protein>
<dbReference type="AlphaFoldDB" id="A0AA40X393"/>
<name>A0AA40X393_9GAMM</name>
<organism evidence="2 3">
    <name type="scientific">Rouxiella silvae</name>
    <dbReference type="NCBI Taxonomy" id="1646373"/>
    <lineage>
        <taxon>Bacteria</taxon>
        <taxon>Pseudomonadati</taxon>
        <taxon>Pseudomonadota</taxon>
        <taxon>Gammaproteobacteria</taxon>
        <taxon>Enterobacterales</taxon>
        <taxon>Yersiniaceae</taxon>
        <taxon>Rouxiella</taxon>
    </lineage>
</organism>
<dbReference type="GO" id="GO:0004519">
    <property type="term" value="F:endonuclease activity"/>
    <property type="evidence" value="ECO:0007669"/>
    <property type="project" value="UniProtKB-KW"/>
</dbReference>
<dbReference type="Proteomes" id="UP000705283">
    <property type="component" value="Unassembled WGS sequence"/>
</dbReference>
<keyword evidence="2" id="KW-0540">Nuclease</keyword>
<comment type="caution">
    <text evidence="2">The sequence shown here is derived from an EMBL/GenBank/DDBJ whole genome shotgun (WGS) entry which is preliminary data.</text>
</comment>
<keyword evidence="2" id="KW-0378">Hydrolase</keyword>
<evidence type="ECO:0000259" key="1">
    <source>
        <dbReference type="SMART" id="SM00507"/>
    </source>
</evidence>
<dbReference type="SMART" id="SM00507">
    <property type="entry name" value="HNHc"/>
    <property type="match status" value="1"/>
</dbReference>
<reference evidence="2" key="2">
    <citation type="submission" date="2022-09" db="EMBL/GenBank/DDBJ databases">
        <title>Rouxiella aceris sp. nov., isolated from tree sap and emended description of the genus Rhouxiella.</title>
        <authorList>
            <person name="Kim I.S."/>
        </authorList>
    </citation>
    <scope>NUCLEOTIDE SEQUENCE</scope>
    <source>
        <strain evidence="2">SAP-2</strain>
    </source>
</reference>
<reference evidence="2" key="1">
    <citation type="submission" date="2020-11" db="EMBL/GenBank/DDBJ databases">
        <authorList>
            <person name="Lee S.D."/>
        </authorList>
    </citation>
    <scope>NUCLEOTIDE SEQUENCE</scope>
    <source>
        <strain evidence="2">SAP-2</strain>
    </source>
</reference>
<gene>
    <name evidence="2" type="ORF">ITX54_14615</name>
</gene>
<evidence type="ECO:0000313" key="2">
    <source>
        <dbReference type="EMBL" id="MBF6637893.1"/>
    </source>
</evidence>
<sequence length="116" mass="13172">MKEPRVYGSKWNKARLRFLQENPLCVMCHEQGCIVAASVVDHIVAHKLKDALLTGNPSLIKPAQKLFWDSKNWQPLCKMHHDSTKQRMEKSGYVSGCDENGMPIDPKSHWNLSSGI</sequence>